<reference evidence="4" key="1">
    <citation type="journal article" date="2019" name="Int. J. Syst. Evol. Microbiol.">
        <title>The Global Catalogue of Microorganisms (GCM) 10K type strain sequencing project: providing services to taxonomists for standard genome sequencing and annotation.</title>
        <authorList>
            <consortium name="The Broad Institute Genomics Platform"/>
            <consortium name="The Broad Institute Genome Sequencing Center for Infectious Disease"/>
            <person name="Wu L."/>
            <person name="Ma J."/>
        </authorList>
    </citation>
    <scope>NUCLEOTIDE SEQUENCE [LARGE SCALE GENOMIC DNA]</scope>
    <source>
        <strain evidence="4">JCM 14304</strain>
    </source>
</reference>
<gene>
    <name evidence="3" type="ORF">GCM10009742_75330</name>
</gene>
<dbReference type="Gene3D" id="1.10.510.10">
    <property type="entry name" value="Transferase(Phosphotransferase) domain 1"/>
    <property type="match status" value="1"/>
</dbReference>
<dbReference type="Proteomes" id="UP001500190">
    <property type="component" value="Unassembled WGS sequence"/>
</dbReference>
<sequence length="619" mass="67819">MTTVLLPAPPPTELDPPFAGPPAGQGPPPTVVDPADIDEELPSHPQAWPDLGPGAELRSAPHSRITRFTTAQYGDVVVKAWRTRRDDLQQIWEFWENCRTNGAALVPLLDTCTENGVAFELMPYRPAGSLYDVFAAGGHQPAPRTASELEAILRQLAHTVAILHTEQADGRFAVHGDIKPANLLVESIDPLRIELSDTGSVVLVDELAPTVPGRQATAAYQAPEALTMVHPPQDYWSLGMSLAELGTGRHPYERPNRQFHSPATIRAELAQRDPEIPGGLDDRWLRLVHGLLIRDSALRFGAEEIARWLAGEPVPDAPRPQEPPVRADAPAPGNAFTFAGTTYAGPRDLAAAMAAHWADTVRLVLGRDLERLIGWAQEACPAQVVALTEVAERRRSNLVNEHRAAAELIRCLDPEAAPIFHGHRCDRDGLGALATQALHGDPEAGTIVTRLFESSALDVVSRAPQHQDLRQLAGRWQHLVGVARQLIARHIPSGQLPAAELLPAYLLSAVLSRQRSQWLAEQAASCLTPRTTNVEWFLGLASTPDDVDAAAHHAVMVLAAPQAEFEGTAVRPELDAWARAYLERTLAARAAAREQPPRRPRGRLVRLLRAFWRRWRSRR</sequence>
<dbReference type="RefSeq" id="WP_344200667.1">
    <property type="nucleotide sequence ID" value="NZ_BAAAND010000012.1"/>
</dbReference>
<dbReference type="InterPro" id="IPR000719">
    <property type="entry name" value="Prot_kinase_dom"/>
</dbReference>
<keyword evidence="4" id="KW-1185">Reference proteome</keyword>
<dbReference type="InterPro" id="IPR011009">
    <property type="entry name" value="Kinase-like_dom_sf"/>
</dbReference>
<evidence type="ECO:0000313" key="3">
    <source>
        <dbReference type="EMBL" id="GAA1613022.1"/>
    </source>
</evidence>
<protein>
    <recommendedName>
        <fullName evidence="2">Protein kinase domain-containing protein</fullName>
    </recommendedName>
</protein>
<feature type="region of interest" description="Disordered" evidence="1">
    <location>
        <begin position="1"/>
        <end position="54"/>
    </location>
</feature>
<evidence type="ECO:0000256" key="1">
    <source>
        <dbReference type="SAM" id="MobiDB-lite"/>
    </source>
</evidence>
<dbReference type="Pfam" id="PF00069">
    <property type="entry name" value="Pkinase"/>
    <property type="match status" value="1"/>
</dbReference>
<organism evidence="3 4">
    <name type="scientific">Kribbella karoonensis</name>
    <dbReference type="NCBI Taxonomy" id="324851"/>
    <lineage>
        <taxon>Bacteria</taxon>
        <taxon>Bacillati</taxon>
        <taxon>Actinomycetota</taxon>
        <taxon>Actinomycetes</taxon>
        <taxon>Propionibacteriales</taxon>
        <taxon>Kribbellaceae</taxon>
        <taxon>Kribbella</taxon>
    </lineage>
</organism>
<evidence type="ECO:0000259" key="2">
    <source>
        <dbReference type="PROSITE" id="PS50011"/>
    </source>
</evidence>
<name>A0ABP4QLB9_9ACTN</name>
<dbReference type="SUPFAM" id="SSF56112">
    <property type="entry name" value="Protein kinase-like (PK-like)"/>
    <property type="match status" value="1"/>
</dbReference>
<evidence type="ECO:0000313" key="4">
    <source>
        <dbReference type="Proteomes" id="UP001500190"/>
    </source>
</evidence>
<dbReference type="PANTHER" id="PTHR24359">
    <property type="entry name" value="SERINE/THREONINE-PROTEIN KINASE SBK1"/>
    <property type="match status" value="1"/>
</dbReference>
<dbReference type="PANTHER" id="PTHR24359:SF1">
    <property type="entry name" value="INHIBITOR OF NUCLEAR FACTOR KAPPA-B KINASE EPSILON SUBUNIT HOMOLOG 1-RELATED"/>
    <property type="match status" value="1"/>
</dbReference>
<dbReference type="SMART" id="SM00220">
    <property type="entry name" value="S_TKc"/>
    <property type="match status" value="1"/>
</dbReference>
<proteinExistence type="predicted"/>
<dbReference type="EMBL" id="BAAAND010000012">
    <property type="protein sequence ID" value="GAA1613022.1"/>
    <property type="molecule type" value="Genomic_DNA"/>
</dbReference>
<feature type="compositionally biased region" description="Pro residues" evidence="1">
    <location>
        <begin position="7"/>
        <end position="31"/>
    </location>
</feature>
<feature type="domain" description="Protein kinase" evidence="2">
    <location>
        <begin position="45"/>
        <end position="309"/>
    </location>
</feature>
<comment type="caution">
    <text evidence="3">The sequence shown here is derived from an EMBL/GenBank/DDBJ whole genome shotgun (WGS) entry which is preliminary data.</text>
</comment>
<accession>A0ABP4QLB9</accession>
<dbReference type="PROSITE" id="PS50011">
    <property type="entry name" value="PROTEIN_KINASE_DOM"/>
    <property type="match status" value="1"/>
</dbReference>